<evidence type="ECO:0000256" key="3">
    <source>
        <dbReference type="ARBA" id="ARBA00022827"/>
    </source>
</evidence>
<keyword evidence="2" id="KW-0285">Flavoprotein</keyword>
<keyword evidence="7" id="KW-1185">Reference proteome</keyword>
<name>A0A7T6ZCK2_9BACI</name>
<keyword evidence="3" id="KW-0274">FAD</keyword>
<proteinExistence type="predicted"/>
<dbReference type="PROSITE" id="PS51387">
    <property type="entry name" value="FAD_PCMH"/>
    <property type="match status" value="1"/>
</dbReference>
<dbReference type="SUPFAM" id="SSF56176">
    <property type="entry name" value="FAD-binding/transporter-associated domain-like"/>
    <property type="match status" value="1"/>
</dbReference>
<feature type="domain" description="FAD-binding PCMH-type" evidence="5">
    <location>
        <begin position="6"/>
        <end position="185"/>
    </location>
</feature>
<comment type="cofactor">
    <cofactor evidence="1">
        <name>FAD</name>
        <dbReference type="ChEBI" id="CHEBI:57692"/>
    </cofactor>
</comment>
<accession>A0A7T6ZCK2</accession>
<dbReference type="InterPro" id="IPR036318">
    <property type="entry name" value="FAD-bd_PCMH-like_sf"/>
</dbReference>
<sequence>MHSQMLGNRASQKVVPDSAGEVADILKKANEKGETVIPVGGGTKQGFGGVSGDADLLLSLEKLDGIVEYSPGDMTITVQAGTKIQKIMDTVHAQDQMMPLDPSFPADATIGGVIAANDSGPKRMSYGSARDHVIGLHVAHPNGEILRSGGKVVKNVAGYDMNKLFIGSMGTLGVMTEVTLKLRPLPKYQSMCAMTFPEEVEPYAKPFITELLSTHLEPTTLEYMNPNLTEQLLNKKGSSLVMTFEDVHKAVEYQERWVREHVPEGTELTVFHQEDVDGFWAKFAELSFAGDETAVHVKMGSKNLQVLERLENCKRLQRGRDMQVFAHGGAGHGITRAYVKGDEAAVQSFVRDVRKVCEESGGYLVVTHAPFSFRQNVGVWGAKPSYFSLLEGIKKQMDPNAILNPNRFVGGI</sequence>
<evidence type="ECO:0000256" key="1">
    <source>
        <dbReference type="ARBA" id="ARBA00001974"/>
    </source>
</evidence>
<dbReference type="EMBL" id="CP054706">
    <property type="protein sequence ID" value="QQK81009.1"/>
    <property type="molecule type" value="Genomic_DNA"/>
</dbReference>
<evidence type="ECO:0000256" key="2">
    <source>
        <dbReference type="ARBA" id="ARBA00022630"/>
    </source>
</evidence>
<gene>
    <name evidence="6" type="ORF">HUG20_14630</name>
</gene>
<reference evidence="6 7" key="1">
    <citation type="submission" date="2020-06" db="EMBL/GenBank/DDBJ databases">
        <title>Genomic analysis of Salicibibacter sp. NKC21-4.</title>
        <authorList>
            <person name="Oh Y.J."/>
        </authorList>
    </citation>
    <scope>NUCLEOTIDE SEQUENCE [LARGE SCALE GENOMIC DNA]</scope>
    <source>
        <strain evidence="6 7">NKC21-4</strain>
    </source>
</reference>
<dbReference type="KEGG" id="scib:HUG20_14630"/>
<dbReference type="Proteomes" id="UP000595349">
    <property type="component" value="Chromosome"/>
</dbReference>
<dbReference type="InterPro" id="IPR004113">
    <property type="entry name" value="FAD-bd_oxidored_4_C"/>
</dbReference>
<dbReference type="InterPro" id="IPR016169">
    <property type="entry name" value="FAD-bd_PCMH_sub2"/>
</dbReference>
<dbReference type="SUPFAM" id="SSF55103">
    <property type="entry name" value="FAD-linked oxidases, C-terminal domain"/>
    <property type="match status" value="1"/>
</dbReference>
<evidence type="ECO:0000256" key="4">
    <source>
        <dbReference type="ARBA" id="ARBA00023002"/>
    </source>
</evidence>
<evidence type="ECO:0000259" key="5">
    <source>
        <dbReference type="PROSITE" id="PS51387"/>
    </source>
</evidence>
<protein>
    <submittedName>
        <fullName evidence="6">FAD-binding oxidoreductase</fullName>
    </submittedName>
</protein>
<dbReference type="Pfam" id="PF01565">
    <property type="entry name" value="FAD_binding_4"/>
    <property type="match status" value="1"/>
</dbReference>
<evidence type="ECO:0000313" key="7">
    <source>
        <dbReference type="Proteomes" id="UP000595349"/>
    </source>
</evidence>
<dbReference type="InterPro" id="IPR016166">
    <property type="entry name" value="FAD-bd_PCMH"/>
</dbReference>
<organism evidence="6 7">
    <name type="scientific">Salicibibacter cibi</name>
    <dbReference type="NCBI Taxonomy" id="2743001"/>
    <lineage>
        <taxon>Bacteria</taxon>
        <taxon>Bacillati</taxon>
        <taxon>Bacillota</taxon>
        <taxon>Bacilli</taxon>
        <taxon>Bacillales</taxon>
        <taxon>Bacillaceae</taxon>
        <taxon>Salicibibacter</taxon>
    </lineage>
</organism>
<dbReference type="InterPro" id="IPR016164">
    <property type="entry name" value="FAD-linked_Oxase-like_C"/>
</dbReference>
<dbReference type="RefSeq" id="WP_200085426.1">
    <property type="nucleotide sequence ID" value="NZ_CP054706.1"/>
</dbReference>
<keyword evidence="4" id="KW-0560">Oxidoreductase</keyword>
<dbReference type="GO" id="GO:0016491">
    <property type="term" value="F:oxidoreductase activity"/>
    <property type="evidence" value="ECO:0007669"/>
    <property type="project" value="UniProtKB-KW"/>
</dbReference>
<dbReference type="PANTHER" id="PTHR11748">
    <property type="entry name" value="D-LACTATE DEHYDROGENASE"/>
    <property type="match status" value="1"/>
</dbReference>
<dbReference type="AlphaFoldDB" id="A0A7T6ZCK2"/>
<evidence type="ECO:0000313" key="6">
    <source>
        <dbReference type="EMBL" id="QQK81009.1"/>
    </source>
</evidence>
<dbReference type="Pfam" id="PF02913">
    <property type="entry name" value="FAD-oxidase_C"/>
    <property type="match status" value="1"/>
</dbReference>
<dbReference type="InterPro" id="IPR006094">
    <property type="entry name" value="Oxid_FAD_bind_N"/>
</dbReference>
<dbReference type="PANTHER" id="PTHR11748:SF103">
    <property type="entry name" value="GLYCOLATE OXIDASE SUBUNIT GLCE"/>
    <property type="match status" value="1"/>
</dbReference>
<dbReference type="GO" id="GO:0071949">
    <property type="term" value="F:FAD binding"/>
    <property type="evidence" value="ECO:0007669"/>
    <property type="project" value="InterPro"/>
</dbReference>
<dbReference type="Gene3D" id="3.30.465.10">
    <property type="match status" value="1"/>
</dbReference>